<protein>
    <recommendedName>
        <fullName evidence="4">BTB domain-containing protein</fullName>
    </recommendedName>
</protein>
<dbReference type="EMBL" id="JAIWOZ010000007">
    <property type="protein sequence ID" value="KAH6603619.1"/>
    <property type="molecule type" value="Genomic_DNA"/>
</dbReference>
<comment type="caution">
    <text evidence="2">The sequence shown here is derived from an EMBL/GenBank/DDBJ whole genome shotgun (WGS) entry which is preliminary data.</text>
</comment>
<evidence type="ECO:0000313" key="2">
    <source>
        <dbReference type="EMBL" id="KAH6603619.1"/>
    </source>
</evidence>
<organism evidence="2 3">
    <name type="scientific">Trichoderma cornu-damae</name>
    <dbReference type="NCBI Taxonomy" id="654480"/>
    <lineage>
        <taxon>Eukaryota</taxon>
        <taxon>Fungi</taxon>
        <taxon>Dikarya</taxon>
        <taxon>Ascomycota</taxon>
        <taxon>Pezizomycotina</taxon>
        <taxon>Sordariomycetes</taxon>
        <taxon>Hypocreomycetidae</taxon>
        <taxon>Hypocreales</taxon>
        <taxon>Hypocreaceae</taxon>
        <taxon>Trichoderma</taxon>
    </lineage>
</organism>
<feature type="compositionally biased region" description="Polar residues" evidence="1">
    <location>
        <begin position="26"/>
        <end position="94"/>
    </location>
</feature>
<gene>
    <name evidence="2" type="ORF">Trco_008394</name>
</gene>
<evidence type="ECO:0008006" key="4">
    <source>
        <dbReference type="Google" id="ProtNLM"/>
    </source>
</evidence>
<sequence length="457" mass="49784">MMESLSSALPRRRRLEPSEPIEGSGQVLSNVNGHSAPLSNGHSIPLSNGHSAPLSNGHSAPLSNGHSAPLSNGHSAPLSNGHSAPLSNGHSAPLSNDFDSDDTIAREGGDYAPQGGNAVDGVGPQLWPPGHLWRQYSPRELDLDGEGPTGLHGTVFPIESFCSAPNLVLLVGPHRTRFMVSSECLGCASQVFRDLVARREQQRWAPGGHMLYPRELLLEGEQVDVMYTICCIAHCLNDLVPLSLSPRNILLVAIAAVKYQLHATLRFHMRQWLRQEGEDGVDAVDRGCLMVAAICFNEADMFLAHSKALILDYSVPYADMLEHAPLREALPGRAIHLLTERRDRLRAGLVQAMVQEIDVRCSCQWAREHRERYQALLSRYGPITITGIGAAEVVAALKEAALQDLHRRPGPAACERGGSHDPSAQTQSITKRVDTAVMEAGVCLDCFRALYLEEEEE</sequence>
<dbReference type="AlphaFoldDB" id="A0A9P8TSS3"/>
<name>A0A9P8TSS3_9HYPO</name>
<feature type="region of interest" description="Disordered" evidence="1">
    <location>
        <begin position="1"/>
        <end position="124"/>
    </location>
</feature>
<proteinExistence type="predicted"/>
<accession>A0A9P8TSS3</accession>
<dbReference type="OrthoDB" id="5275938at2759"/>
<reference evidence="2" key="1">
    <citation type="submission" date="2021-08" db="EMBL/GenBank/DDBJ databases">
        <title>Chromosome-Level Trichoderma cornu-damae using Hi-C Data.</title>
        <authorList>
            <person name="Kim C.S."/>
        </authorList>
    </citation>
    <scope>NUCLEOTIDE SEQUENCE</scope>
    <source>
        <strain evidence="2">KA19-0412C</strain>
    </source>
</reference>
<keyword evidence="3" id="KW-1185">Reference proteome</keyword>
<dbReference type="Proteomes" id="UP000827724">
    <property type="component" value="Unassembled WGS sequence"/>
</dbReference>
<feature type="region of interest" description="Disordered" evidence="1">
    <location>
        <begin position="409"/>
        <end position="429"/>
    </location>
</feature>
<evidence type="ECO:0000256" key="1">
    <source>
        <dbReference type="SAM" id="MobiDB-lite"/>
    </source>
</evidence>
<evidence type="ECO:0000313" key="3">
    <source>
        <dbReference type="Proteomes" id="UP000827724"/>
    </source>
</evidence>